<sequence>MEIRYALLLSVDGFGENLLGVYIVWRVLVTVGVWEDEECGITLQWLQNGKNKDFHLLDINVKYEDFV</sequence>
<protein>
    <submittedName>
        <fullName evidence="1">Uncharacterized protein</fullName>
    </submittedName>
</protein>
<dbReference type="EMBL" id="OY731403">
    <property type="protein sequence ID" value="CAJ1964476.1"/>
    <property type="molecule type" value="Genomic_DNA"/>
</dbReference>
<keyword evidence="2" id="KW-1185">Reference proteome</keyword>
<proteinExistence type="predicted"/>
<evidence type="ECO:0000313" key="1">
    <source>
        <dbReference type="EMBL" id="CAJ1964476.1"/>
    </source>
</evidence>
<organism evidence="1 2">
    <name type="scientific">Sphenostylis stenocarpa</name>
    <dbReference type="NCBI Taxonomy" id="92480"/>
    <lineage>
        <taxon>Eukaryota</taxon>
        <taxon>Viridiplantae</taxon>
        <taxon>Streptophyta</taxon>
        <taxon>Embryophyta</taxon>
        <taxon>Tracheophyta</taxon>
        <taxon>Spermatophyta</taxon>
        <taxon>Magnoliopsida</taxon>
        <taxon>eudicotyledons</taxon>
        <taxon>Gunneridae</taxon>
        <taxon>Pentapetalae</taxon>
        <taxon>rosids</taxon>
        <taxon>fabids</taxon>
        <taxon>Fabales</taxon>
        <taxon>Fabaceae</taxon>
        <taxon>Papilionoideae</taxon>
        <taxon>50 kb inversion clade</taxon>
        <taxon>NPAAA clade</taxon>
        <taxon>indigoferoid/millettioid clade</taxon>
        <taxon>Phaseoleae</taxon>
        <taxon>Sphenostylis</taxon>
    </lineage>
</organism>
<dbReference type="AlphaFoldDB" id="A0AA86SPT6"/>
<reference evidence="1" key="1">
    <citation type="submission" date="2023-10" db="EMBL/GenBank/DDBJ databases">
        <authorList>
            <person name="Domelevo Entfellner J.-B."/>
        </authorList>
    </citation>
    <scope>NUCLEOTIDE SEQUENCE</scope>
</reference>
<name>A0AA86SPT6_9FABA</name>
<evidence type="ECO:0000313" key="2">
    <source>
        <dbReference type="Proteomes" id="UP001189624"/>
    </source>
</evidence>
<gene>
    <name evidence="1" type="ORF">AYBTSS11_LOCUS20334</name>
</gene>
<dbReference type="Gramene" id="rna-AYBTSS11_LOCUS20334">
    <property type="protein sequence ID" value="CAJ1964476.1"/>
    <property type="gene ID" value="gene-AYBTSS11_LOCUS20334"/>
</dbReference>
<feature type="non-terminal residue" evidence="1">
    <location>
        <position position="67"/>
    </location>
</feature>
<dbReference type="Proteomes" id="UP001189624">
    <property type="component" value="Chromosome 6"/>
</dbReference>
<accession>A0AA86SPT6</accession>